<dbReference type="RefSeq" id="WP_030891469.1">
    <property type="nucleotide sequence ID" value="NZ_BJMM01000007.1"/>
</dbReference>
<evidence type="ECO:0000256" key="1">
    <source>
        <dbReference type="SAM" id="MobiDB-lite"/>
    </source>
</evidence>
<dbReference type="AlphaFoldDB" id="A0A4Y3QXT1"/>
<feature type="region of interest" description="Disordered" evidence="1">
    <location>
        <begin position="1"/>
        <end position="21"/>
    </location>
</feature>
<feature type="region of interest" description="Disordered" evidence="1">
    <location>
        <begin position="74"/>
        <end position="98"/>
    </location>
</feature>
<reference evidence="2 3" key="1">
    <citation type="submission" date="2019-06" db="EMBL/GenBank/DDBJ databases">
        <title>Whole genome shotgun sequence of Streptomyces cacaoi subsp. cacaoi NBRC 12748.</title>
        <authorList>
            <person name="Hosoyama A."/>
            <person name="Uohara A."/>
            <person name="Ohji S."/>
            <person name="Ichikawa N."/>
        </authorList>
    </citation>
    <scope>NUCLEOTIDE SEQUENCE [LARGE SCALE GENOMIC DNA]</scope>
    <source>
        <strain evidence="2 3">NBRC 12748</strain>
    </source>
</reference>
<accession>A0A4Y3QXT1</accession>
<comment type="caution">
    <text evidence="2">The sequence shown here is derived from an EMBL/GenBank/DDBJ whole genome shotgun (WGS) entry which is preliminary data.</text>
</comment>
<proteinExistence type="predicted"/>
<evidence type="ECO:0000313" key="2">
    <source>
        <dbReference type="EMBL" id="GEB49403.1"/>
    </source>
</evidence>
<name>A0A4Y3QXT1_STRCI</name>
<protein>
    <submittedName>
        <fullName evidence="2">Uncharacterized protein</fullName>
    </submittedName>
</protein>
<dbReference type="OrthoDB" id="4320909at2"/>
<keyword evidence="3" id="KW-1185">Reference proteome</keyword>
<feature type="compositionally biased region" description="Basic and acidic residues" evidence="1">
    <location>
        <begin position="78"/>
        <end position="98"/>
    </location>
</feature>
<gene>
    <name evidence="2" type="ORF">SCA03_19540</name>
</gene>
<organism evidence="2 3">
    <name type="scientific">Streptomyces cacaoi</name>
    <dbReference type="NCBI Taxonomy" id="1898"/>
    <lineage>
        <taxon>Bacteria</taxon>
        <taxon>Bacillati</taxon>
        <taxon>Actinomycetota</taxon>
        <taxon>Actinomycetes</taxon>
        <taxon>Kitasatosporales</taxon>
        <taxon>Streptomycetaceae</taxon>
        <taxon>Streptomyces</taxon>
    </lineage>
</organism>
<dbReference type="Proteomes" id="UP000319210">
    <property type="component" value="Unassembled WGS sequence"/>
</dbReference>
<dbReference type="EMBL" id="BJMM01000007">
    <property type="protein sequence ID" value="GEB49403.1"/>
    <property type="molecule type" value="Genomic_DNA"/>
</dbReference>
<sequence length="98" mass="10358">MKNGSGTGMRLLPWVGPEGRPRRVAVTPEARAARERRLAQGALLLESARAALYEQGTPAPQVRALAGQLCTALGDAPRAAESRGRRPADGTEDTRTAP</sequence>
<evidence type="ECO:0000313" key="3">
    <source>
        <dbReference type="Proteomes" id="UP000319210"/>
    </source>
</evidence>